<dbReference type="PROSITE" id="PS51257">
    <property type="entry name" value="PROKAR_LIPOPROTEIN"/>
    <property type="match status" value="1"/>
</dbReference>
<accession>A0A7Y9LC12</accession>
<dbReference type="Gene3D" id="3.40.50.1980">
    <property type="entry name" value="Nitrogenase molybdenum iron protein domain"/>
    <property type="match status" value="2"/>
</dbReference>
<protein>
    <submittedName>
        <fullName evidence="4">Iron complex transport system substrate-binding protein</fullName>
    </submittedName>
</protein>
<dbReference type="PANTHER" id="PTHR30535">
    <property type="entry name" value="VITAMIN B12-BINDING PROTEIN"/>
    <property type="match status" value="1"/>
</dbReference>
<feature type="domain" description="Fe/B12 periplasmic-binding" evidence="3">
    <location>
        <begin position="50"/>
        <end position="315"/>
    </location>
</feature>
<organism evidence="4 5">
    <name type="scientific">Microlunatus parietis</name>
    <dbReference type="NCBI Taxonomy" id="682979"/>
    <lineage>
        <taxon>Bacteria</taxon>
        <taxon>Bacillati</taxon>
        <taxon>Actinomycetota</taxon>
        <taxon>Actinomycetes</taxon>
        <taxon>Propionibacteriales</taxon>
        <taxon>Propionibacteriaceae</taxon>
        <taxon>Microlunatus</taxon>
    </lineage>
</organism>
<keyword evidence="2" id="KW-0732">Signal</keyword>
<evidence type="ECO:0000256" key="2">
    <source>
        <dbReference type="SAM" id="SignalP"/>
    </source>
</evidence>
<dbReference type="InterPro" id="IPR050902">
    <property type="entry name" value="ABC_Transporter_SBP"/>
</dbReference>
<evidence type="ECO:0000256" key="1">
    <source>
        <dbReference type="ARBA" id="ARBA00008814"/>
    </source>
</evidence>
<dbReference type="SUPFAM" id="SSF53807">
    <property type="entry name" value="Helical backbone' metal receptor"/>
    <property type="match status" value="1"/>
</dbReference>
<dbReference type="NCBIfam" id="TIGR03868">
    <property type="entry name" value="F420-O_ABCperi"/>
    <property type="match status" value="1"/>
</dbReference>
<dbReference type="PANTHER" id="PTHR30535:SF7">
    <property type="entry name" value="IRON(III) DICITRATE-BINDING PROTEIN"/>
    <property type="match status" value="1"/>
</dbReference>
<evidence type="ECO:0000259" key="3">
    <source>
        <dbReference type="PROSITE" id="PS50983"/>
    </source>
</evidence>
<sequence>MRALVSLMFLILLAGCSTPAPSAQPVAPGFRTVTVDNCGTEVTIERPPERVVAIKSTAIELLLALGLGDKIVGTAFGDGPLPEKYGTPPPVLADKVPGREALLAARPDFVYAGWESNLTAQGAGDRAALAGLGVNSYVAPAACKAPAHQPKPLTRDVLEREMREIAAIFGVPERAEKLITEQREALAAVKKDSRQRTVLWYSSGTDSPYVGAGIGAPQLIMDSIGVRNVFGDIEDTWSTVSWESVLKQDPDLIVLVDATWNTAESKKKVLAESPAVALDAVREQRFLTVRFPAGEGGVATAEAITDLAEQLASLP</sequence>
<keyword evidence="5" id="KW-1185">Reference proteome</keyword>
<comment type="similarity">
    <text evidence="1">Belongs to the bacterial solute-binding protein 8 family.</text>
</comment>
<dbReference type="InterPro" id="IPR002491">
    <property type="entry name" value="ABC_transptr_periplasmic_BD"/>
</dbReference>
<dbReference type="PROSITE" id="PS50983">
    <property type="entry name" value="FE_B12_PBP"/>
    <property type="match status" value="1"/>
</dbReference>
<evidence type="ECO:0000313" key="4">
    <source>
        <dbReference type="EMBL" id="NYE70381.1"/>
    </source>
</evidence>
<proteinExistence type="inferred from homology"/>
<dbReference type="EMBL" id="JACCBU010000001">
    <property type="protein sequence ID" value="NYE70381.1"/>
    <property type="molecule type" value="Genomic_DNA"/>
</dbReference>
<reference evidence="4 5" key="1">
    <citation type="submission" date="2020-07" db="EMBL/GenBank/DDBJ databases">
        <title>Sequencing the genomes of 1000 actinobacteria strains.</title>
        <authorList>
            <person name="Klenk H.-P."/>
        </authorList>
    </citation>
    <scope>NUCLEOTIDE SEQUENCE [LARGE SCALE GENOMIC DNA]</scope>
    <source>
        <strain evidence="4 5">DSM 22083</strain>
    </source>
</reference>
<dbReference type="InterPro" id="IPR022287">
    <property type="entry name" value="ABC_trnsptr_F420-0_sub-bd_pred"/>
</dbReference>
<gene>
    <name evidence="4" type="ORF">BKA15_001710</name>
</gene>
<dbReference type="Pfam" id="PF01497">
    <property type="entry name" value="Peripla_BP_2"/>
    <property type="match status" value="1"/>
</dbReference>
<dbReference type="AlphaFoldDB" id="A0A7Y9LC12"/>
<evidence type="ECO:0000313" key="5">
    <source>
        <dbReference type="Proteomes" id="UP000569914"/>
    </source>
</evidence>
<feature type="chain" id="PRO_5031315388" evidence="2">
    <location>
        <begin position="23"/>
        <end position="315"/>
    </location>
</feature>
<dbReference type="Proteomes" id="UP000569914">
    <property type="component" value="Unassembled WGS sequence"/>
</dbReference>
<feature type="signal peptide" evidence="2">
    <location>
        <begin position="1"/>
        <end position="22"/>
    </location>
</feature>
<comment type="caution">
    <text evidence="4">The sequence shown here is derived from an EMBL/GenBank/DDBJ whole genome shotgun (WGS) entry which is preliminary data.</text>
</comment>
<name>A0A7Y9LC12_9ACTN</name>
<dbReference type="RefSeq" id="WP_218871133.1">
    <property type="nucleotide sequence ID" value="NZ_JACCBU010000001.1"/>
</dbReference>